<organism evidence="2 3">
    <name type="scientific">Psilocybe cyanescens</name>
    <dbReference type="NCBI Taxonomy" id="93625"/>
    <lineage>
        <taxon>Eukaryota</taxon>
        <taxon>Fungi</taxon>
        <taxon>Dikarya</taxon>
        <taxon>Basidiomycota</taxon>
        <taxon>Agaricomycotina</taxon>
        <taxon>Agaricomycetes</taxon>
        <taxon>Agaricomycetidae</taxon>
        <taxon>Agaricales</taxon>
        <taxon>Agaricineae</taxon>
        <taxon>Strophariaceae</taxon>
        <taxon>Psilocybe</taxon>
    </lineage>
</organism>
<feature type="compositionally biased region" description="Gly residues" evidence="1">
    <location>
        <begin position="121"/>
        <end position="136"/>
    </location>
</feature>
<gene>
    <name evidence="2" type="ORF">CVT25_007639</name>
</gene>
<comment type="caution">
    <text evidence="2">The sequence shown here is derived from an EMBL/GenBank/DDBJ whole genome shotgun (WGS) entry which is preliminary data.</text>
</comment>
<evidence type="ECO:0000313" key="2">
    <source>
        <dbReference type="EMBL" id="PPQ84557.1"/>
    </source>
</evidence>
<evidence type="ECO:0008006" key="4">
    <source>
        <dbReference type="Google" id="ProtNLM"/>
    </source>
</evidence>
<accession>A0A409X1G1</accession>
<feature type="compositionally biased region" description="Polar residues" evidence="1">
    <location>
        <begin position="1"/>
        <end position="15"/>
    </location>
</feature>
<reference evidence="2 3" key="1">
    <citation type="journal article" date="2018" name="Evol. Lett.">
        <title>Horizontal gene cluster transfer increased hallucinogenic mushroom diversity.</title>
        <authorList>
            <person name="Reynolds H.T."/>
            <person name="Vijayakumar V."/>
            <person name="Gluck-Thaler E."/>
            <person name="Korotkin H.B."/>
            <person name="Matheny P.B."/>
            <person name="Slot J.C."/>
        </authorList>
    </citation>
    <scope>NUCLEOTIDE SEQUENCE [LARGE SCALE GENOMIC DNA]</scope>
    <source>
        <strain evidence="2 3">2631</strain>
    </source>
</reference>
<feature type="region of interest" description="Disordered" evidence="1">
    <location>
        <begin position="115"/>
        <end position="136"/>
    </location>
</feature>
<evidence type="ECO:0000313" key="3">
    <source>
        <dbReference type="Proteomes" id="UP000283269"/>
    </source>
</evidence>
<sequence>MFRRNVNSVPSITKSKSTREPYFTSPSLHTPPLLPPELVEAIIDEVGLLHDIPTLNACSLVATPFVFRAQSHIFRTIDLDRKVPRRKHHDRFHRLLLAKPHLGLHVRRIRVGDDAEDEFGSRGGGGGRRRGGGFGGGGGGGGWANNAWNGGDSGGWILSSKTLPLTLQLLPRLEGFSLSFNSEMTDWRDIPPETRAAIGRLFRLPSLKAVSLEFISAFPAQHLLSLVGLKYVGLSCVEVDPTAALLPGAIEGRRDSRLRSLFLRGTSPSTIQAVSRALALSSQSTLKKLSITPTFENGFCDTISELINATGSNITEFEWLPSIHFCTSVGAININALPHLRVLRFLVSFRKTHAHGPFPEVLRLLGQVSSSSNSSSIHMPNRIETIVFDCHCIRGPSQSQSGVHGFPSSSSSASADLKALQAEWRPIDKILSRPSFASLKHVKIRLSTSTSVPASRERFIRAFQHLLPALQSKGTVISVQTKEDGDERFVLEDFGS</sequence>
<keyword evidence="3" id="KW-1185">Reference proteome</keyword>
<dbReference type="EMBL" id="NHYD01002847">
    <property type="protein sequence ID" value="PPQ84557.1"/>
    <property type="molecule type" value="Genomic_DNA"/>
</dbReference>
<dbReference type="SUPFAM" id="SSF52047">
    <property type="entry name" value="RNI-like"/>
    <property type="match status" value="1"/>
</dbReference>
<dbReference type="Proteomes" id="UP000283269">
    <property type="component" value="Unassembled WGS sequence"/>
</dbReference>
<dbReference type="OrthoDB" id="2921488at2759"/>
<protein>
    <recommendedName>
        <fullName evidence="4">F-box domain-containing protein</fullName>
    </recommendedName>
</protein>
<proteinExistence type="predicted"/>
<evidence type="ECO:0000256" key="1">
    <source>
        <dbReference type="SAM" id="MobiDB-lite"/>
    </source>
</evidence>
<dbReference type="InterPro" id="IPR032675">
    <property type="entry name" value="LRR_dom_sf"/>
</dbReference>
<dbReference type="AlphaFoldDB" id="A0A409X1G1"/>
<feature type="region of interest" description="Disordered" evidence="1">
    <location>
        <begin position="1"/>
        <end position="28"/>
    </location>
</feature>
<dbReference type="Gene3D" id="3.80.10.10">
    <property type="entry name" value="Ribonuclease Inhibitor"/>
    <property type="match status" value="1"/>
</dbReference>
<name>A0A409X1G1_PSICY</name>
<dbReference type="InParanoid" id="A0A409X1G1"/>